<dbReference type="AlphaFoldDB" id="A0A9X8N614"/>
<dbReference type="EMBL" id="FRBK01000020">
    <property type="protein sequence ID" value="SHN12486.1"/>
    <property type="molecule type" value="Genomic_DNA"/>
</dbReference>
<dbReference type="RefSeq" id="WP_073448221.1">
    <property type="nucleotide sequence ID" value="NZ_FRBK01000020.1"/>
</dbReference>
<name>A0A9X8N614_9ACTN</name>
<dbReference type="Proteomes" id="UP000184388">
    <property type="component" value="Unassembled WGS sequence"/>
</dbReference>
<reference evidence="2" key="1">
    <citation type="submission" date="2016-11" db="EMBL/GenBank/DDBJ databases">
        <authorList>
            <person name="Jaros S."/>
            <person name="Januszkiewicz K."/>
            <person name="Wedrychowicz H."/>
        </authorList>
    </citation>
    <scope>NUCLEOTIDE SEQUENCE [LARGE SCALE GENOMIC DNA]</scope>
    <source>
        <strain evidence="2">CGMCC 4.3555</strain>
    </source>
</reference>
<gene>
    <name evidence="1" type="ORF">SAMN05216268_12083</name>
</gene>
<protein>
    <submittedName>
        <fullName evidence="1">Uncharacterized protein</fullName>
    </submittedName>
</protein>
<sequence>MLLLLGGELLRQRGQVRRSVVLNQAQSPPDLLRQLGAGLIRGLLLDGNALLSGLGTGGGEVGFEAGNACRGLPARRHGRVGRREWRGTGRGLLGRRRGRIALRRGGGGRRGLADGALLVRSDLLLAGLGIRKGARS</sequence>
<comment type="caution">
    <text evidence="1">The sequence shown here is derived from an EMBL/GenBank/DDBJ whole genome shotgun (WGS) entry which is preliminary data.</text>
</comment>
<proteinExistence type="predicted"/>
<evidence type="ECO:0000313" key="1">
    <source>
        <dbReference type="EMBL" id="SHN12486.1"/>
    </source>
</evidence>
<organism evidence="1 2">
    <name type="scientific">Streptomyces yunnanensis</name>
    <dbReference type="NCBI Taxonomy" id="156453"/>
    <lineage>
        <taxon>Bacteria</taxon>
        <taxon>Bacillati</taxon>
        <taxon>Actinomycetota</taxon>
        <taxon>Actinomycetes</taxon>
        <taxon>Kitasatosporales</taxon>
        <taxon>Streptomycetaceae</taxon>
        <taxon>Streptomyces</taxon>
    </lineage>
</organism>
<accession>A0A9X8N614</accession>
<evidence type="ECO:0000313" key="2">
    <source>
        <dbReference type="Proteomes" id="UP000184388"/>
    </source>
</evidence>